<sequence length="346" mass="38517">MKAIVCITSICLLWISYTQANICPLEEHLSCNEETPKHACVCAVIKHESSPPRQSCNQILNIKGNEFEAASVTFNLDEAAERFDTFPQQAFKKEIASALKVQEKEIIIVRVGCADKDSKLVVQFLILGDDDGSMARKIDTTTLKSVLKKKNSKASDVKKIVKKSVDSNEDSEEEAKEEDDSTEDNENSTENSEEEDDDVSTTEKTSDEDDTDSEEDKKDESNGDSEETDKKDDSKEDDSKEDDSEEDKKTIGSNVVEKVMYDQEQFVDAESIVSKMKVMGHMSEISDLAVEKIEVVKTLIDIESDQDNTVLILQCILMVLAVILTCIGACCLSCKKQGYSDDLQKV</sequence>
<name>A0AC35TL08_9BILA</name>
<protein>
    <submittedName>
        <fullName evidence="2">Spore coat protein</fullName>
    </submittedName>
</protein>
<accession>A0AC35TL08</accession>
<proteinExistence type="predicted"/>
<organism evidence="1 2">
    <name type="scientific">Rhabditophanes sp. KR3021</name>
    <dbReference type="NCBI Taxonomy" id="114890"/>
    <lineage>
        <taxon>Eukaryota</taxon>
        <taxon>Metazoa</taxon>
        <taxon>Ecdysozoa</taxon>
        <taxon>Nematoda</taxon>
        <taxon>Chromadorea</taxon>
        <taxon>Rhabditida</taxon>
        <taxon>Tylenchina</taxon>
        <taxon>Panagrolaimomorpha</taxon>
        <taxon>Strongyloidoidea</taxon>
        <taxon>Alloionematidae</taxon>
        <taxon>Rhabditophanes</taxon>
    </lineage>
</organism>
<reference evidence="2" key="1">
    <citation type="submission" date="2016-11" db="UniProtKB">
        <authorList>
            <consortium name="WormBaseParasite"/>
        </authorList>
    </citation>
    <scope>IDENTIFICATION</scope>
    <source>
        <strain evidence="2">KR3021</strain>
    </source>
</reference>
<evidence type="ECO:0000313" key="2">
    <source>
        <dbReference type="WBParaSite" id="RSKR_0000188700.1"/>
    </source>
</evidence>
<evidence type="ECO:0000313" key="1">
    <source>
        <dbReference type="Proteomes" id="UP000095286"/>
    </source>
</evidence>
<dbReference type="WBParaSite" id="RSKR_0000188700.1">
    <property type="protein sequence ID" value="RSKR_0000188700.1"/>
    <property type="gene ID" value="RSKR_0000188700"/>
</dbReference>
<dbReference type="Proteomes" id="UP000095286">
    <property type="component" value="Unplaced"/>
</dbReference>